<comment type="subcellular location">
    <subcellularLocation>
        <location evidence="1">Membrane</location>
        <topology evidence="1">Multi-pass membrane protein</topology>
    </subcellularLocation>
</comment>
<dbReference type="AlphaFoldDB" id="A0A8J6L929"/>
<feature type="disulfide bond" evidence="9">
    <location>
        <begin position="533"/>
        <end position="542"/>
    </location>
</feature>
<evidence type="ECO:0000259" key="13">
    <source>
        <dbReference type="Pfam" id="PF07731"/>
    </source>
</evidence>
<feature type="transmembrane region" description="Helical" evidence="11">
    <location>
        <begin position="613"/>
        <end position="644"/>
    </location>
</feature>
<feature type="binding site" evidence="8">
    <location>
        <position position="768"/>
    </location>
    <ligand>
        <name>Na(+)</name>
        <dbReference type="ChEBI" id="CHEBI:29101"/>
        <label>1</label>
    </ligand>
</feature>
<comment type="caution">
    <text evidence="14">The sequence shown here is derived from an EMBL/GenBank/DDBJ whole genome shotgun (WGS) entry which is preliminary data.</text>
</comment>
<keyword evidence="4 10" id="KW-0812">Transmembrane</keyword>
<dbReference type="Gene3D" id="2.60.40.420">
    <property type="entry name" value="Cupredoxins - blue copper proteins"/>
    <property type="match status" value="2"/>
</dbReference>
<dbReference type="GO" id="GO:0035725">
    <property type="term" value="P:sodium ion transmembrane transport"/>
    <property type="evidence" value="ECO:0007669"/>
    <property type="project" value="TreeGrafter"/>
</dbReference>
<evidence type="ECO:0000256" key="8">
    <source>
        <dbReference type="PIRSR" id="PIRSR600175-1"/>
    </source>
</evidence>
<dbReference type="PRINTS" id="PR00176">
    <property type="entry name" value="NANEUSMPORT"/>
</dbReference>
<keyword evidence="9" id="KW-1015">Disulfide bond</keyword>
<dbReference type="SUPFAM" id="SSF49503">
    <property type="entry name" value="Cupredoxins"/>
    <property type="match status" value="2"/>
</dbReference>
<dbReference type="Pfam" id="PF00209">
    <property type="entry name" value="SNF"/>
    <property type="match status" value="1"/>
</dbReference>
<feature type="binding site" evidence="8">
    <location>
        <position position="767"/>
    </location>
    <ligand>
        <name>Na(+)</name>
        <dbReference type="ChEBI" id="CHEBI:29101"/>
        <label>1</label>
    </ligand>
</feature>
<keyword evidence="6 11" id="KW-1133">Transmembrane helix</keyword>
<evidence type="ECO:0000313" key="15">
    <source>
        <dbReference type="Proteomes" id="UP000719412"/>
    </source>
</evidence>
<dbReference type="InterPro" id="IPR011706">
    <property type="entry name" value="Cu-oxidase_C"/>
</dbReference>
<reference evidence="14" key="1">
    <citation type="journal article" date="2020" name="J Insects Food Feed">
        <title>The yellow mealworm (Tenebrio molitor) genome: a resource for the emerging insects as food and feed industry.</title>
        <authorList>
            <person name="Eriksson T."/>
            <person name="Andere A."/>
            <person name="Kelstrup H."/>
            <person name="Emery V."/>
            <person name="Picard C."/>
        </authorList>
    </citation>
    <scope>NUCLEOTIDE SEQUENCE</scope>
    <source>
        <strain evidence="14">Stoneville</strain>
        <tissue evidence="14">Whole head</tissue>
    </source>
</reference>
<feature type="transmembrane region" description="Helical" evidence="11">
    <location>
        <begin position="582"/>
        <end position="601"/>
    </location>
</feature>
<evidence type="ECO:0000256" key="2">
    <source>
        <dbReference type="ARBA" id="ARBA00006459"/>
    </source>
</evidence>
<evidence type="ECO:0000256" key="11">
    <source>
        <dbReference type="SAM" id="Phobius"/>
    </source>
</evidence>
<dbReference type="PANTHER" id="PTHR11616:SF254">
    <property type="entry name" value="TRANSPORTER"/>
    <property type="match status" value="1"/>
</dbReference>
<feature type="transmembrane region" description="Helical" evidence="11">
    <location>
        <begin position="831"/>
        <end position="849"/>
    </location>
</feature>
<evidence type="ECO:0000259" key="12">
    <source>
        <dbReference type="Pfam" id="PF00394"/>
    </source>
</evidence>
<reference evidence="14" key="2">
    <citation type="submission" date="2021-08" db="EMBL/GenBank/DDBJ databases">
        <authorList>
            <person name="Eriksson T."/>
        </authorList>
    </citation>
    <scope>NUCLEOTIDE SEQUENCE</scope>
    <source>
        <strain evidence="14">Stoneville</strain>
        <tissue evidence="14">Whole head</tissue>
    </source>
</reference>
<dbReference type="EMBL" id="JABDTM020027538">
    <property type="protein sequence ID" value="KAH0810353.1"/>
    <property type="molecule type" value="Genomic_DNA"/>
</dbReference>
<feature type="transmembrane region" description="Helical" evidence="11">
    <location>
        <begin position="752"/>
        <end position="777"/>
    </location>
</feature>
<dbReference type="InterPro" id="IPR001117">
    <property type="entry name" value="Cu-oxidase_2nd"/>
</dbReference>
<feature type="transmembrane region" description="Helical" evidence="11">
    <location>
        <begin position="419"/>
        <end position="438"/>
    </location>
</feature>
<feature type="binding site" evidence="8">
    <location>
        <position position="699"/>
    </location>
    <ligand>
        <name>Na(+)</name>
        <dbReference type="ChEBI" id="CHEBI:29101"/>
        <label>1</label>
    </ligand>
</feature>
<feature type="transmembrane region" description="Helical" evidence="11">
    <location>
        <begin position="904"/>
        <end position="929"/>
    </location>
</feature>
<dbReference type="PROSITE" id="PS00610">
    <property type="entry name" value="NA_NEUROTRAN_SYMP_1"/>
    <property type="match status" value="1"/>
</dbReference>
<dbReference type="GO" id="GO:0005507">
    <property type="term" value="F:copper ion binding"/>
    <property type="evidence" value="ECO:0007669"/>
    <property type="project" value="InterPro"/>
</dbReference>
<feature type="transmembrane region" description="Helical" evidence="11">
    <location>
        <begin position="797"/>
        <end position="819"/>
    </location>
</feature>
<evidence type="ECO:0000256" key="10">
    <source>
        <dbReference type="RuleBase" id="RU003732"/>
    </source>
</evidence>
<feature type="domain" description="Plastocyanin-like" evidence="12">
    <location>
        <begin position="1"/>
        <end position="45"/>
    </location>
</feature>
<keyword evidence="3 10" id="KW-0813">Transport</keyword>
<dbReference type="InterPro" id="IPR000175">
    <property type="entry name" value="Na/ntran_symport"/>
</dbReference>
<feature type="transmembrane region" description="Helical" evidence="11">
    <location>
        <begin position="693"/>
        <end position="719"/>
    </location>
</feature>
<accession>A0A8J6L929</accession>
<feature type="transmembrane region" description="Helical" evidence="11">
    <location>
        <begin position="664"/>
        <end position="681"/>
    </location>
</feature>
<feature type="binding site" evidence="8">
    <location>
        <position position="432"/>
    </location>
    <ligand>
        <name>Na(+)</name>
        <dbReference type="ChEBI" id="CHEBI:29101"/>
        <label>1</label>
    </ligand>
</feature>
<organism evidence="14 15">
    <name type="scientific">Tenebrio molitor</name>
    <name type="common">Yellow mealworm beetle</name>
    <dbReference type="NCBI Taxonomy" id="7067"/>
    <lineage>
        <taxon>Eukaryota</taxon>
        <taxon>Metazoa</taxon>
        <taxon>Ecdysozoa</taxon>
        <taxon>Arthropoda</taxon>
        <taxon>Hexapoda</taxon>
        <taxon>Insecta</taxon>
        <taxon>Pterygota</taxon>
        <taxon>Neoptera</taxon>
        <taxon>Endopterygota</taxon>
        <taxon>Coleoptera</taxon>
        <taxon>Polyphaga</taxon>
        <taxon>Cucujiformia</taxon>
        <taxon>Tenebrionidae</taxon>
        <taxon>Tenebrio</taxon>
    </lineage>
</organism>
<dbReference type="PROSITE" id="PS50267">
    <property type="entry name" value="NA_NEUROTRAN_SYMP_3"/>
    <property type="match status" value="1"/>
</dbReference>
<keyword evidence="15" id="KW-1185">Reference proteome</keyword>
<feature type="transmembrane region" description="Helical" evidence="11">
    <location>
        <begin position="445"/>
        <end position="464"/>
    </location>
</feature>
<comment type="similarity">
    <text evidence="2 10">Belongs to the sodium:neurotransmitter symporter (SNF) (TC 2.A.22) family.</text>
</comment>
<dbReference type="GO" id="GO:0006865">
    <property type="term" value="P:amino acid transport"/>
    <property type="evidence" value="ECO:0007669"/>
    <property type="project" value="TreeGrafter"/>
</dbReference>
<feature type="binding site" evidence="8">
    <location>
        <position position="764"/>
    </location>
    <ligand>
        <name>Na(+)</name>
        <dbReference type="ChEBI" id="CHEBI:29101"/>
        <label>1</label>
    </ligand>
</feature>
<dbReference type="InterPro" id="IPR037272">
    <property type="entry name" value="SNS_sf"/>
</dbReference>
<feature type="binding site" evidence="8">
    <location>
        <position position="428"/>
    </location>
    <ligand>
        <name>Na(+)</name>
        <dbReference type="ChEBI" id="CHEBI:29101"/>
        <label>1</label>
    </ligand>
</feature>
<dbReference type="Pfam" id="PF00394">
    <property type="entry name" value="Cu-oxidase"/>
    <property type="match status" value="1"/>
</dbReference>
<evidence type="ECO:0000256" key="5">
    <source>
        <dbReference type="ARBA" id="ARBA00022847"/>
    </source>
</evidence>
<keyword evidence="5 10" id="KW-0769">Symport</keyword>
<evidence type="ECO:0000256" key="7">
    <source>
        <dbReference type="ARBA" id="ARBA00023136"/>
    </source>
</evidence>
<dbReference type="GO" id="GO:0005886">
    <property type="term" value="C:plasma membrane"/>
    <property type="evidence" value="ECO:0007669"/>
    <property type="project" value="TreeGrafter"/>
</dbReference>
<evidence type="ECO:0000256" key="4">
    <source>
        <dbReference type="ARBA" id="ARBA00022692"/>
    </source>
</evidence>
<dbReference type="CDD" id="cd13905">
    <property type="entry name" value="CuRO_3_tcLLC2_insect_like"/>
    <property type="match status" value="1"/>
</dbReference>
<gene>
    <name evidence="14" type="ORF">GEV33_012438</name>
</gene>
<name>A0A8J6L929_TENMO</name>
<keyword evidence="8" id="KW-0915">Sodium</keyword>
<evidence type="ECO:0000256" key="1">
    <source>
        <dbReference type="ARBA" id="ARBA00004141"/>
    </source>
</evidence>
<feature type="transmembrane region" description="Helical" evidence="11">
    <location>
        <begin position="870"/>
        <end position="892"/>
    </location>
</feature>
<protein>
    <recommendedName>
        <fullName evidence="10">Transporter</fullName>
    </recommendedName>
</protein>
<feature type="transmembrane region" description="Helical" evidence="11">
    <location>
        <begin position="496"/>
        <end position="519"/>
    </location>
</feature>
<dbReference type="InterPro" id="IPR008972">
    <property type="entry name" value="Cupredoxin"/>
</dbReference>
<dbReference type="GO" id="GO:0016491">
    <property type="term" value="F:oxidoreductase activity"/>
    <property type="evidence" value="ECO:0007669"/>
    <property type="project" value="InterPro"/>
</dbReference>
<dbReference type="CDD" id="cd11496">
    <property type="entry name" value="SLC6sbd-TauT-like"/>
    <property type="match status" value="1"/>
</dbReference>
<evidence type="ECO:0000256" key="3">
    <source>
        <dbReference type="ARBA" id="ARBA00022448"/>
    </source>
</evidence>
<evidence type="ECO:0000256" key="6">
    <source>
        <dbReference type="ARBA" id="ARBA00022989"/>
    </source>
</evidence>
<evidence type="ECO:0000313" key="14">
    <source>
        <dbReference type="EMBL" id="KAH0810353.1"/>
    </source>
</evidence>
<proteinExistence type="inferred from homology"/>
<dbReference type="SUPFAM" id="SSF161070">
    <property type="entry name" value="SNF-like"/>
    <property type="match status" value="1"/>
</dbReference>
<dbReference type="Pfam" id="PF07731">
    <property type="entry name" value="Cu-oxidase_2"/>
    <property type="match status" value="1"/>
</dbReference>
<keyword evidence="8" id="KW-0479">Metal-binding</keyword>
<dbReference type="NCBIfam" id="NF037979">
    <property type="entry name" value="Na_transp"/>
    <property type="match status" value="1"/>
</dbReference>
<sequence length="978" mass="109396">MKIITVDGNPVNPNEADSIVLGKGERVDFVLKTNQPADGYFLRVRSCGGEGLALVNYQARGKARGEDKNESDREGRSFDTGLCDSQIGRMCLRDVKALQKMPEKLRTGVGKVMYLSFGSRIVNVNGKFSSRVYGVNNLTFTYPSSPLLTQLGQVPLDIVCDELNIPERCLGKEVCECVHVEYIPLGSTTELVLINQDESEEEHVFHLHGHRFYLVGFRQFDSVPVVEEIKLLDRQNVLFKRNFNNPIVKDTIRVPRNGVVALRFLANNPGFWMLRDEKSKGWTRGMDIVFQVGDSRDFVSTPSDFPTCGNYIGPDFFLMGATLALEQCDIPQTEKPEIHELTVGYLLTGFLPQSLEFEVRVAMSTPWEAKSDPKTFEKESFIKFKMPPEAAGLDGKKVAYKPPSHDDDERGGWGNKLDFLFSCISLSVGLGNVWRFPYLCYKNGGGAFIVTYTIAMIVCGIPMFFQEVAIGQYLGSGGMTFVGQLCPILKGVGFAAMTLVFLLDVYYCIIIAWTIFYLMSTFSYLPTLPWSGCDNWWNTENCFSSVENKSVINSTKRTTSVEEYFERRVLGISSGLEEIGGMQWGLFVCLVFGWMIIYMIIRKGLHQSGKVIWFTALFPYVVLLILLGRAVTLSGAGEGLLYFITPRWEELLTPGPWMDGATQIFFAYSIGCGALPALGSYNKFHHNCYKDSVITCVVNTLTSLLAGVVTFSILGYIAVEQHADVADVVKNGPGLVFLTYPEVVLKLPGAPFWAATFFIMLVLLGIDSGFCLVEAFITGIVDNWSEELRPHRGKFTVAVCSIMFLLGIPMVTNGGMYIFQLMDYYSASGMSLLWVCFFQTVGISWVFGVDKISDCIEQMMGMRPSKYWTICWKYCGPLIMIAIFISHCVQYVNLTYGSYKYPDWAEIIGFCLSISSMMWVPLYALYFALTGPGTVFENIRAGFQPQIKQRKIAICDKRTGLPITESNIGLISPSQSFI</sequence>
<feature type="domain" description="Plastocyanin-like" evidence="13">
    <location>
        <begin position="171"/>
        <end position="293"/>
    </location>
</feature>
<dbReference type="GO" id="GO:0015293">
    <property type="term" value="F:symporter activity"/>
    <property type="evidence" value="ECO:0007669"/>
    <property type="project" value="UniProtKB-KW"/>
</dbReference>
<dbReference type="PANTHER" id="PTHR11616">
    <property type="entry name" value="SODIUM/CHLORIDE DEPENDENT TRANSPORTER"/>
    <property type="match status" value="1"/>
</dbReference>
<evidence type="ECO:0000256" key="9">
    <source>
        <dbReference type="PIRSR" id="PIRSR600175-2"/>
    </source>
</evidence>
<keyword evidence="7 11" id="KW-0472">Membrane</keyword>
<dbReference type="Proteomes" id="UP000719412">
    <property type="component" value="Unassembled WGS sequence"/>
</dbReference>